<proteinExistence type="predicted"/>
<accession>A0A0E0EBG6</accession>
<dbReference type="InterPro" id="IPR036047">
    <property type="entry name" value="F-box-like_dom_sf"/>
</dbReference>
<dbReference type="PANTHER" id="PTHR33110:SF82">
    <property type="entry name" value="OS07G0500250 PROTEIN"/>
    <property type="match status" value="1"/>
</dbReference>
<dbReference type="Gene3D" id="1.20.1280.50">
    <property type="match status" value="1"/>
</dbReference>
<sequence length="406" mass="45082">MASWSDLPSDMLGLVIARLPFPADRARFRAVCRAWHSALRRHVAAAPQLPWIVLPDGTFVTVSNGRGGVHRMPFPGSNAICVGSTDGWLALHRTDVDGAGTTRTRHTFLLHNPFTSATVPLAELGDILDDVFFEEFHVRKVIVRPGGPDGGGHLVAVMTDHWDCPLILCRPGKGTWTPEPCTMPFVRVIDIAFFQDKLYLIIKSTDLFAIDLADDEHGAPTVTNVERIIRHPRSHNSRFRWSDTEDDDAVADDDDGEGFRWSCTDYRIEEGDNAVDAIITTWNLVESRGGALLMVRREWLVAGLTPTEYTRKVDVFEADMDGGGGGAWVPVITGGLGGQAIFQSEVFCKSVPAPARAHDEMEEDVLYFVDTQDVWDMRSGARKPFKGRPRVYELGMTWLFPPELVV</sequence>
<protein>
    <recommendedName>
        <fullName evidence="1">F-box domain-containing protein</fullName>
    </recommendedName>
</protein>
<evidence type="ECO:0000313" key="3">
    <source>
        <dbReference type="Proteomes" id="UP000008021"/>
    </source>
</evidence>
<dbReference type="Pfam" id="PF03478">
    <property type="entry name" value="Beta-prop_KIB1-4"/>
    <property type="match status" value="1"/>
</dbReference>
<dbReference type="InterPro" id="IPR005174">
    <property type="entry name" value="KIB1-4_b-propeller"/>
</dbReference>
<dbReference type="Gramene" id="OMERI07G11710.1">
    <property type="protein sequence ID" value="OMERI07G11710.1"/>
    <property type="gene ID" value="OMERI07G11710"/>
</dbReference>
<dbReference type="EnsemblPlants" id="OMERI07G11710.1">
    <property type="protein sequence ID" value="OMERI07G11710.1"/>
    <property type="gene ID" value="OMERI07G11710"/>
</dbReference>
<reference evidence="2" key="1">
    <citation type="submission" date="2015-04" db="UniProtKB">
        <authorList>
            <consortium name="EnsemblPlants"/>
        </authorList>
    </citation>
    <scope>IDENTIFICATION</scope>
</reference>
<dbReference type="eggNOG" id="ENOG502SBMB">
    <property type="taxonomic scope" value="Eukaryota"/>
</dbReference>
<dbReference type="InterPro" id="IPR001810">
    <property type="entry name" value="F-box_dom"/>
</dbReference>
<dbReference type="Proteomes" id="UP000008021">
    <property type="component" value="Chromosome 7"/>
</dbReference>
<evidence type="ECO:0000313" key="2">
    <source>
        <dbReference type="EnsemblPlants" id="OMERI07G11710.1"/>
    </source>
</evidence>
<dbReference type="SMART" id="SM00256">
    <property type="entry name" value="FBOX"/>
    <property type="match status" value="1"/>
</dbReference>
<keyword evidence="3" id="KW-1185">Reference proteome</keyword>
<dbReference type="Pfam" id="PF00646">
    <property type="entry name" value="F-box"/>
    <property type="match status" value="1"/>
</dbReference>
<feature type="domain" description="F-box" evidence="1">
    <location>
        <begin position="7"/>
        <end position="48"/>
    </location>
</feature>
<dbReference type="SUPFAM" id="SSF81383">
    <property type="entry name" value="F-box domain"/>
    <property type="match status" value="1"/>
</dbReference>
<name>A0A0E0EBG6_9ORYZ</name>
<dbReference type="AlphaFoldDB" id="A0A0E0EBG6"/>
<organism evidence="2">
    <name type="scientific">Oryza meridionalis</name>
    <dbReference type="NCBI Taxonomy" id="40149"/>
    <lineage>
        <taxon>Eukaryota</taxon>
        <taxon>Viridiplantae</taxon>
        <taxon>Streptophyta</taxon>
        <taxon>Embryophyta</taxon>
        <taxon>Tracheophyta</taxon>
        <taxon>Spermatophyta</taxon>
        <taxon>Magnoliopsida</taxon>
        <taxon>Liliopsida</taxon>
        <taxon>Poales</taxon>
        <taxon>Poaceae</taxon>
        <taxon>BOP clade</taxon>
        <taxon>Oryzoideae</taxon>
        <taxon>Oryzeae</taxon>
        <taxon>Oryzinae</taxon>
        <taxon>Oryza</taxon>
    </lineage>
</organism>
<dbReference type="HOGENOM" id="CLU_019286_2_1_1"/>
<dbReference type="PANTHER" id="PTHR33110">
    <property type="entry name" value="F-BOX/KELCH-REPEAT PROTEIN-RELATED"/>
    <property type="match status" value="1"/>
</dbReference>
<reference evidence="2" key="2">
    <citation type="submission" date="2018-05" db="EMBL/GenBank/DDBJ databases">
        <title>OmerRS3 (Oryza meridionalis Reference Sequence Version 3).</title>
        <authorList>
            <person name="Zhang J."/>
            <person name="Kudrna D."/>
            <person name="Lee S."/>
            <person name="Talag J."/>
            <person name="Welchert J."/>
            <person name="Wing R.A."/>
        </authorList>
    </citation>
    <scope>NUCLEOTIDE SEQUENCE [LARGE SCALE GENOMIC DNA]</scope>
    <source>
        <strain evidence="2">cv. OR44</strain>
    </source>
</reference>
<evidence type="ECO:0000259" key="1">
    <source>
        <dbReference type="SMART" id="SM00256"/>
    </source>
</evidence>